<keyword evidence="2" id="KW-1185">Reference proteome</keyword>
<dbReference type="AlphaFoldDB" id="A0A840NRB0"/>
<proteinExistence type="predicted"/>
<evidence type="ECO:0000313" key="1">
    <source>
        <dbReference type="EMBL" id="MBB5071799.1"/>
    </source>
</evidence>
<protein>
    <submittedName>
        <fullName evidence="1">Uncharacterized protein</fullName>
    </submittedName>
</protein>
<dbReference type="EMBL" id="JACHIV010000001">
    <property type="protein sequence ID" value="MBB5071799.1"/>
    <property type="molecule type" value="Genomic_DNA"/>
</dbReference>
<reference evidence="1 2" key="1">
    <citation type="submission" date="2020-08" db="EMBL/GenBank/DDBJ databases">
        <title>Sequencing the genomes of 1000 actinobacteria strains.</title>
        <authorList>
            <person name="Klenk H.-P."/>
        </authorList>
    </citation>
    <scope>NUCLEOTIDE SEQUENCE [LARGE SCALE GENOMIC DNA]</scope>
    <source>
        <strain evidence="1 2">DSM 45582</strain>
    </source>
</reference>
<sequence length="31" mass="3470">MWGEVLTGRWGGPGSGRKLIHVEPSWSFADR</sequence>
<organism evidence="1 2">
    <name type="scientific">Saccharopolyspora gloriosae</name>
    <dbReference type="NCBI Taxonomy" id="455344"/>
    <lineage>
        <taxon>Bacteria</taxon>
        <taxon>Bacillati</taxon>
        <taxon>Actinomycetota</taxon>
        <taxon>Actinomycetes</taxon>
        <taxon>Pseudonocardiales</taxon>
        <taxon>Pseudonocardiaceae</taxon>
        <taxon>Saccharopolyspora</taxon>
    </lineage>
</organism>
<evidence type="ECO:0000313" key="2">
    <source>
        <dbReference type="Proteomes" id="UP000580474"/>
    </source>
</evidence>
<comment type="caution">
    <text evidence="1">The sequence shown here is derived from an EMBL/GenBank/DDBJ whole genome shotgun (WGS) entry which is preliminary data.</text>
</comment>
<name>A0A840NRB0_9PSEU</name>
<accession>A0A840NRB0</accession>
<gene>
    <name evidence="1" type="ORF">BJ969_004887</name>
</gene>
<dbReference type="Proteomes" id="UP000580474">
    <property type="component" value="Unassembled WGS sequence"/>
</dbReference>